<feature type="binding site" evidence="10">
    <location>
        <begin position="338"/>
        <end position="345"/>
    </location>
    <ligand>
        <name>GTP</name>
        <dbReference type="ChEBI" id="CHEBI:37565"/>
    </ligand>
</feature>
<feature type="binding site" evidence="10">
    <location>
        <begin position="420"/>
        <end position="424"/>
    </location>
    <ligand>
        <name>GTP</name>
        <dbReference type="ChEBI" id="CHEBI:37565"/>
    </ligand>
</feature>
<dbReference type="SUPFAM" id="SSF47364">
    <property type="entry name" value="Domain of the SRP/SRP receptor G-proteins"/>
    <property type="match status" value="1"/>
</dbReference>
<keyword evidence="16" id="KW-1185">Reference proteome</keyword>
<keyword evidence="4 10" id="KW-0378">Hydrolase</keyword>
<dbReference type="GO" id="GO:0003924">
    <property type="term" value="F:GTPase activity"/>
    <property type="evidence" value="ECO:0007669"/>
    <property type="project" value="UniProtKB-UniRule"/>
</dbReference>
<evidence type="ECO:0000256" key="2">
    <source>
        <dbReference type="ARBA" id="ARBA00022490"/>
    </source>
</evidence>
<feature type="compositionally biased region" description="Low complexity" evidence="11">
    <location>
        <begin position="83"/>
        <end position="117"/>
    </location>
</feature>
<feature type="domain" description="SRP54-type proteins GTP-binding" evidence="13">
    <location>
        <begin position="331"/>
        <end position="536"/>
    </location>
</feature>
<dbReference type="GO" id="GO:0006614">
    <property type="term" value="P:SRP-dependent cotranslational protein targeting to membrane"/>
    <property type="evidence" value="ECO:0007669"/>
    <property type="project" value="InterPro"/>
</dbReference>
<dbReference type="Pfam" id="PF02881">
    <property type="entry name" value="SRP54_N"/>
    <property type="match status" value="1"/>
</dbReference>
<reference evidence="15 16" key="1">
    <citation type="submission" date="2019-07" db="EMBL/GenBank/DDBJ databases">
        <title>Qingshengfaniella alkalisoli gen. nov., sp. nov., isolated from saline soil.</title>
        <authorList>
            <person name="Xu L."/>
            <person name="Huang X.-X."/>
            <person name="Sun J.-Q."/>
        </authorList>
    </citation>
    <scope>NUCLEOTIDE SEQUENCE [LARGE SCALE GENOMIC DNA]</scope>
    <source>
        <strain evidence="15 16">DSM 27279</strain>
    </source>
</reference>
<keyword evidence="2 10" id="KW-0963">Cytoplasm</keyword>
<evidence type="ECO:0000256" key="10">
    <source>
        <dbReference type="HAMAP-Rule" id="MF_00920"/>
    </source>
</evidence>
<dbReference type="AlphaFoldDB" id="A0A556B0A4"/>
<dbReference type="PANTHER" id="PTHR43134">
    <property type="entry name" value="SIGNAL RECOGNITION PARTICLE RECEPTOR SUBUNIT ALPHA"/>
    <property type="match status" value="1"/>
</dbReference>
<dbReference type="Pfam" id="PF00448">
    <property type="entry name" value="SRP54"/>
    <property type="match status" value="1"/>
</dbReference>
<dbReference type="EMBL" id="VLTJ01000004">
    <property type="protein sequence ID" value="TSH98593.1"/>
    <property type="molecule type" value="Genomic_DNA"/>
</dbReference>
<dbReference type="EC" id="3.6.5.4" evidence="10"/>
<dbReference type="GO" id="GO:0005737">
    <property type="term" value="C:cytoplasm"/>
    <property type="evidence" value="ECO:0007669"/>
    <property type="project" value="UniProtKB-SubCell"/>
</dbReference>
<sequence>MFKFFRKKQPPTPAPETKTPPAPPAVPDAGGWGRHVEQEPPKPAASELPPGEARVAPQTVEIPAAPPAQPPSGTPVSAPPPATQASASEPASTTPAPAVSAPSVAPAASTAGAASAPTPAPAAPPAALPPAAPPAADPPARASTEPPSFAPPAAPAPAAVPASPPAASAVPALPTAPTVRPTPTAPVTTPAPAATPTPVVGGKPRQRPGPPPTRAKFEASAPAVAAQEAATAAKTSWLTRLRSGLAKTGQSFTQLFVNVKVDEDLFEELETALIMSDAGVDAADKLLTALRARVRKERIEDGNRVKEVLRELLTEHLAPLERAFDLDRASPVVVMIAGVNGAGKTTSIGKLARHFQNEGKQVLLAAGDTFRAAAREQLVQWGERNSVAVIAQADGGDPAAVAFDAVHAGRARNMGVVMVDTAGRLPTQLHLMAELQKIRRVIAKADADAPHEVLLVVDGNTGQNALAQIKAFDDAIGLTGLVVTKLDGTAKGGILAAVASGANGVRPVPVYWIGVGEEVEDLQPFVAAEFAGALLGGSGNG</sequence>
<dbReference type="InterPro" id="IPR000897">
    <property type="entry name" value="SRP54_GTPase_dom"/>
</dbReference>
<dbReference type="FunFam" id="1.20.120.140:FF:000002">
    <property type="entry name" value="Signal recognition particle receptor FtsY"/>
    <property type="match status" value="1"/>
</dbReference>
<evidence type="ECO:0000256" key="5">
    <source>
        <dbReference type="ARBA" id="ARBA00023134"/>
    </source>
</evidence>
<protein>
    <recommendedName>
        <fullName evidence="10">Signal recognition particle receptor FtsY</fullName>
        <shortName evidence="10">SRP receptor</shortName>
        <ecNumber evidence="10">3.6.5.4</ecNumber>
    </recommendedName>
</protein>
<evidence type="ECO:0000259" key="13">
    <source>
        <dbReference type="SMART" id="SM00962"/>
    </source>
</evidence>
<dbReference type="GO" id="GO:0005886">
    <property type="term" value="C:plasma membrane"/>
    <property type="evidence" value="ECO:0007669"/>
    <property type="project" value="UniProtKB-SubCell"/>
</dbReference>
<evidence type="ECO:0000256" key="4">
    <source>
        <dbReference type="ARBA" id="ARBA00022801"/>
    </source>
</evidence>
<organism evidence="15 16">
    <name type="scientific">Verticiella sediminum</name>
    <dbReference type="NCBI Taxonomy" id="1247510"/>
    <lineage>
        <taxon>Bacteria</taxon>
        <taxon>Pseudomonadati</taxon>
        <taxon>Pseudomonadota</taxon>
        <taxon>Betaproteobacteria</taxon>
        <taxon>Burkholderiales</taxon>
        <taxon>Alcaligenaceae</taxon>
        <taxon>Verticiella</taxon>
    </lineage>
</organism>
<gene>
    <name evidence="10 15" type="primary">ftsY</name>
    <name evidence="15" type="ORF">FOZ76_02250</name>
</gene>
<dbReference type="SMART" id="SM00382">
    <property type="entry name" value="AAA"/>
    <property type="match status" value="1"/>
</dbReference>
<comment type="similarity">
    <text evidence="10">Belongs to the GTP-binding SRP family. FtsY subfamily.</text>
</comment>
<comment type="catalytic activity">
    <reaction evidence="8 10">
        <text>GTP + H2O = GDP + phosphate + H(+)</text>
        <dbReference type="Rhea" id="RHEA:19669"/>
        <dbReference type="ChEBI" id="CHEBI:15377"/>
        <dbReference type="ChEBI" id="CHEBI:15378"/>
        <dbReference type="ChEBI" id="CHEBI:37565"/>
        <dbReference type="ChEBI" id="CHEBI:43474"/>
        <dbReference type="ChEBI" id="CHEBI:58189"/>
        <dbReference type="EC" id="3.6.5.4"/>
    </reaction>
</comment>
<dbReference type="PRINTS" id="PR01217">
    <property type="entry name" value="PRICHEXTENSN"/>
</dbReference>
<keyword evidence="3 10" id="KW-0547">Nucleotide-binding</keyword>
<evidence type="ECO:0000313" key="16">
    <source>
        <dbReference type="Proteomes" id="UP000318405"/>
    </source>
</evidence>
<feature type="region of interest" description="Disordered" evidence="11">
    <location>
        <begin position="1"/>
        <end position="220"/>
    </location>
</feature>
<dbReference type="HAMAP" id="MF_00920">
    <property type="entry name" value="FtsY"/>
    <property type="match status" value="1"/>
</dbReference>
<dbReference type="InterPro" id="IPR004390">
    <property type="entry name" value="SR_rcpt_FtsY"/>
</dbReference>
<dbReference type="SUPFAM" id="SSF52540">
    <property type="entry name" value="P-loop containing nucleoside triphosphate hydrolases"/>
    <property type="match status" value="1"/>
</dbReference>
<dbReference type="SMART" id="SM00962">
    <property type="entry name" value="SRP54"/>
    <property type="match status" value="1"/>
</dbReference>
<dbReference type="FunFam" id="3.40.50.300:FF:000053">
    <property type="entry name" value="Signal recognition particle receptor FtsY"/>
    <property type="match status" value="1"/>
</dbReference>
<evidence type="ECO:0000256" key="11">
    <source>
        <dbReference type="SAM" id="MobiDB-lite"/>
    </source>
</evidence>
<proteinExistence type="inferred from homology"/>
<evidence type="ECO:0000313" key="15">
    <source>
        <dbReference type="EMBL" id="TSH98593.1"/>
    </source>
</evidence>
<dbReference type="InterPro" id="IPR036225">
    <property type="entry name" value="SRP/SRP_N"/>
</dbReference>
<evidence type="ECO:0000256" key="3">
    <source>
        <dbReference type="ARBA" id="ARBA00022741"/>
    </source>
</evidence>
<feature type="compositionally biased region" description="Low complexity" evidence="11">
    <location>
        <begin position="156"/>
        <end position="203"/>
    </location>
</feature>
<feature type="compositionally biased region" description="Pro residues" evidence="11">
    <location>
        <begin position="64"/>
        <end position="82"/>
    </location>
</feature>
<feature type="binding site" evidence="10">
    <location>
        <begin position="484"/>
        <end position="487"/>
    </location>
    <ligand>
        <name>GTP</name>
        <dbReference type="ChEBI" id="CHEBI:37565"/>
    </ligand>
</feature>
<comment type="function">
    <text evidence="9 10">Involved in targeting and insertion of nascent membrane proteins into the cytoplasmic membrane. Acts as a receptor for the complex formed by the signal recognition particle (SRP) and the ribosome-nascent chain (RNC). Interaction with SRP-RNC leads to the transfer of the RNC complex to the Sec translocase for insertion into the membrane, the hydrolysis of GTP by both Ffh and FtsY, and the dissociation of the SRP-FtsY complex into the individual components.</text>
</comment>
<evidence type="ECO:0000259" key="12">
    <source>
        <dbReference type="SMART" id="SM00382"/>
    </source>
</evidence>
<dbReference type="InterPro" id="IPR027417">
    <property type="entry name" value="P-loop_NTPase"/>
</dbReference>
<evidence type="ECO:0000259" key="14">
    <source>
        <dbReference type="SMART" id="SM00963"/>
    </source>
</evidence>
<dbReference type="Gene3D" id="1.20.120.140">
    <property type="entry name" value="Signal recognition particle SRP54, nucleotide-binding domain"/>
    <property type="match status" value="1"/>
</dbReference>
<accession>A0A556B0A4</accession>
<dbReference type="SMART" id="SM00963">
    <property type="entry name" value="SRP54_N"/>
    <property type="match status" value="1"/>
</dbReference>
<dbReference type="CDD" id="cd17874">
    <property type="entry name" value="FtsY"/>
    <property type="match status" value="1"/>
</dbReference>
<feature type="compositionally biased region" description="Low complexity" evidence="11">
    <location>
        <begin position="138"/>
        <end position="147"/>
    </location>
</feature>
<feature type="compositionally biased region" description="Pro residues" evidence="11">
    <location>
        <begin position="118"/>
        <end position="137"/>
    </location>
</feature>
<keyword evidence="7 10" id="KW-0675">Receptor</keyword>
<dbReference type="Gene3D" id="3.40.50.300">
    <property type="entry name" value="P-loop containing nucleotide triphosphate hydrolases"/>
    <property type="match status" value="1"/>
</dbReference>
<evidence type="ECO:0000256" key="8">
    <source>
        <dbReference type="ARBA" id="ARBA00048027"/>
    </source>
</evidence>
<dbReference type="OrthoDB" id="9804720at2"/>
<feature type="domain" description="AAA+ ATPase" evidence="12">
    <location>
        <begin position="330"/>
        <end position="509"/>
    </location>
</feature>
<keyword evidence="5 10" id="KW-0342">GTP-binding</keyword>
<dbReference type="Proteomes" id="UP000318405">
    <property type="component" value="Unassembled WGS sequence"/>
</dbReference>
<evidence type="ECO:0000256" key="9">
    <source>
        <dbReference type="ARBA" id="ARBA00053570"/>
    </source>
</evidence>
<evidence type="ECO:0000256" key="7">
    <source>
        <dbReference type="ARBA" id="ARBA00023170"/>
    </source>
</evidence>
<feature type="domain" description="Signal recognition particle SRP54 helical bundle" evidence="14">
    <location>
        <begin position="241"/>
        <end position="317"/>
    </location>
</feature>
<evidence type="ECO:0000256" key="6">
    <source>
        <dbReference type="ARBA" id="ARBA00023136"/>
    </source>
</evidence>
<name>A0A556B0A4_9BURK</name>
<dbReference type="GO" id="GO:0005047">
    <property type="term" value="F:signal recognition particle binding"/>
    <property type="evidence" value="ECO:0007669"/>
    <property type="project" value="TreeGrafter"/>
</dbReference>
<dbReference type="GO" id="GO:0005525">
    <property type="term" value="F:GTP binding"/>
    <property type="evidence" value="ECO:0007669"/>
    <property type="project" value="UniProtKB-UniRule"/>
</dbReference>
<comment type="subcellular location">
    <subcellularLocation>
        <location evidence="10">Cell membrane</location>
        <topology evidence="10">Peripheral membrane protein</topology>
        <orientation evidence="10">Cytoplasmic side</orientation>
    </subcellularLocation>
    <subcellularLocation>
        <location evidence="10">Cytoplasm</location>
    </subcellularLocation>
</comment>
<comment type="subunit">
    <text evidence="10">Part of the signal recognition particle protein translocation system, which is composed of SRP and FtsY. SRP is a ribonucleoprotein composed of Ffh and a 4.5S RNA molecule.</text>
</comment>
<dbReference type="PANTHER" id="PTHR43134:SF1">
    <property type="entry name" value="SIGNAL RECOGNITION PARTICLE RECEPTOR SUBUNIT ALPHA"/>
    <property type="match status" value="1"/>
</dbReference>
<comment type="caution">
    <text evidence="15">The sequence shown here is derived from an EMBL/GenBank/DDBJ whole genome shotgun (WGS) entry which is preliminary data.</text>
</comment>
<keyword evidence="1 10" id="KW-1003">Cell membrane</keyword>
<keyword evidence="6 10" id="KW-0472">Membrane</keyword>
<dbReference type="NCBIfam" id="TIGR00064">
    <property type="entry name" value="ftsY"/>
    <property type="match status" value="1"/>
</dbReference>
<dbReference type="InterPro" id="IPR013822">
    <property type="entry name" value="Signal_recog_particl_SRP54_hlx"/>
</dbReference>
<feature type="compositionally biased region" description="Pro residues" evidence="11">
    <location>
        <begin position="10"/>
        <end position="26"/>
    </location>
</feature>
<dbReference type="InterPro" id="IPR003593">
    <property type="entry name" value="AAA+_ATPase"/>
</dbReference>
<evidence type="ECO:0000256" key="1">
    <source>
        <dbReference type="ARBA" id="ARBA00022475"/>
    </source>
</evidence>
<dbReference type="InterPro" id="IPR042101">
    <property type="entry name" value="SRP54_N_sf"/>
</dbReference>